<dbReference type="OrthoDB" id="10693579at2759"/>
<protein>
    <submittedName>
        <fullName evidence="2">6982_t:CDS:1</fullName>
    </submittedName>
</protein>
<accession>A0A9N9FTI5</accession>
<feature type="domain" description="Ricin B lectin" evidence="1">
    <location>
        <begin position="61"/>
        <end position="141"/>
    </location>
</feature>
<evidence type="ECO:0000259" key="1">
    <source>
        <dbReference type="Pfam" id="PF14200"/>
    </source>
</evidence>
<keyword evidence="3" id="KW-1185">Reference proteome</keyword>
<dbReference type="InterPro" id="IPR000772">
    <property type="entry name" value="Ricin_B_lectin"/>
</dbReference>
<gene>
    <name evidence="2" type="ORF">DEBURN_LOCUS7300</name>
</gene>
<dbReference type="EMBL" id="CAJVPK010000860">
    <property type="protein sequence ID" value="CAG8555113.1"/>
    <property type="molecule type" value="Genomic_DNA"/>
</dbReference>
<dbReference type="InterPro" id="IPR035992">
    <property type="entry name" value="Ricin_B-like_lectins"/>
</dbReference>
<evidence type="ECO:0000313" key="2">
    <source>
        <dbReference type="EMBL" id="CAG8555113.1"/>
    </source>
</evidence>
<organism evidence="2 3">
    <name type="scientific">Diversispora eburnea</name>
    <dbReference type="NCBI Taxonomy" id="1213867"/>
    <lineage>
        <taxon>Eukaryota</taxon>
        <taxon>Fungi</taxon>
        <taxon>Fungi incertae sedis</taxon>
        <taxon>Mucoromycota</taxon>
        <taxon>Glomeromycotina</taxon>
        <taxon>Glomeromycetes</taxon>
        <taxon>Diversisporales</taxon>
        <taxon>Diversisporaceae</taxon>
        <taxon>Diversispora</taxon>
    </lineage>
</organism>
<reference evidence="2" key="1">
    <citation type="submission" date="2021-06" db="EMBL/GenBank/DDBJ databases">
        <authorList>
            <person name="Kallberg Y."/>
            <person name="Tangrot J."/>
            <person name="Rosling A."/>
        </authorList>
    </citation>
    <scope>NUCLEOTIDE SEQUENCE</scope>
    <source>
        <strain evidence="2">AZ414A</strain>
    </source>
</reference>
<dbReference type="SUPFAM" id="SSF50370">
    <property type="entry name" value="Ricin B-like lectins"/>
    <property type="match status" value="2"/>
</dbReference>
<name>A0A9N9FTI5_9GLOM</name>
<sequence>MVDNEKILNKFVLSNNGNELNIITGIPYKISNSGLYIDDSGGSDLRLSRDNHLPGHPFHSRQLWFFKETSHPREYKILSGRTNDCLDCRGGKHKAKLYLTSHDNLREESQIWSFYTTTNSKSKVFQICNKQNNCFLDNWGANGYIYFNWYRNPPTDKNYSRQLWKFIPAFDYELNALISNFEYKFPSNVKKQPIKKTIREDILDNQDSSVELITTFNFQEELNNTYSFSFNESLKFISETKLNTILPFMDIEKEFNFKNSFEADKRITTEKKESCTITKKVKVPPKSCIKSIDYVDFVENIEIPFEAAAEIIAASSDQFKKDGTLVKNAQVDEDAVKLFLKEKNFQGKIIGSKVNSILAKVNGTFRGSYFLRTYRKLEDMVKKDHTVDYTIEGFKLKSILRDDFAETKKKLKIGLKILRQSAENMIDNIDNEKVQKIPNKFVLSFDGKELDIITGVPYKISNFGNCIDDWGGSDGSSPRLSHHNHPPGHTFYLRQLWILEKTSHPRGYKILSGRTVDCFDSLGCGHQEKLHLSSTNSNSPDENSYNINQIWSFYSTADSKSKEFQIHNEQNSCFLDSHGLFSRIRFSSCCNSSMGEKNLNQLWKFIPAFDYKLNVVINNFKYKLSSDIKKHRLKKTIREDILDNVSSSEAITTINFQEELTNTYSFSFNESLDFISETKLIADIPFMDIEKEFNFKYNFEANKRITIVNEESCTITKEVKVQPKSCIKAIDYVDFVENIEIPFEATAKITALSDQFKKDGTIIKNAEVDEDAVKLFLKENNFQGEIIRSEGNSVIAKVNGVFCGSYFLKPYRKFEDTVPENITSNGI</sequence>
<dbReference type="Pfam" id="PF14200">
    <property type="entry name" value="RicinB_lectin_2"/>
    <property type="match status" value="1"/>
</dbReference>
<dbReference type="AlphaFoldDB" id="A0A9N9FTI5"/>
<comment type="caution">
    <text evidence="2">The sequence shown here is derived from an EMBL/GenBank/DDBJ whole genome shotgun (WGS) entry which is preliminary data.</text>
</comment>
<dbReference type="Gene3D" id="2.80.10.50">
    <property type="match status" value="1"/>
</dbReference>
<proteinExistence type="predicted"/>
<dbReference type="PROSITE" id="PS50231">
    <property type="entry name" value="RICIN_B_LECTIN"/>
    <property type="match status" value="2"/>
</dbReference>
<dbReference type="SUPFAM" id="SSF56973">
    <property type="entry name" value="Aerolisin/ETX pore-forming domain"/>
    <property type="match status" value="2"/>
</dbReference>
<evidence type="ECO:0000313" key="3">
    <source>
        <dbReference type="Proteomes" id="UP000789706"/>
    </source>
</evidence>
<dbReference type="Gene3D" id="2.170.15.10">
    <property type="entry name" value="Proaerolysin, chain A, domain 3"/>
    <property type="match status" value="2"/>
</dbReference>
<dbReference type="Proteomes" id="UP000789706">
    <property type="component" value="Unassembled WGS sequence"/>
</dbReference>